<feature type="transmembrane region" description="Helical" evidence="5">
    <location>
        <begin position="609"/>
        <end position="633"/>
    </location>
</feature>
<keyword evidence="4 5" id="KW-0472">Membrane</keyword>
<reference evidence="7" key="1">
    <citation type="submission" date="2020-10" db="EMBL/GenBank/DDBJ databases">
        <authorList>
            <person name="Gilroy R."/>
        </authorList>
    </citation>
    <scope>NUCLEOTIDE SEQUENCE</scope>
    <source>
        <strain evidence="7">ChiGjej1B1-24693</strain>
    </source>
</reference>
<dbReference type="PANTHER" id="PTHR43077">
    <property type="entry name" value="TRANSPORT PERMEASE YVFS-RELATED"/>
    <property type="match status" value="1"/>
</dbReference>
<feature type="transmembrane region" description="Helical" evidence="5">
    <location>
        <begin position="505"/>
        <end position="525"/>
    </location>
</feature>
<name>A0A9D1GYZ0_9ACTN</name>
<dbReference type="Gene3D" id="3.40.1710.10">
    <property type="entry name" value="abc type-2 transporter like domain"/>
    <property type="match status" value="1"/>
</dbReference>
<reference evidence="7" key="2">
    <citation type="journal article" date="2021" name="PeerJ">
        <title>Extensive microbial diversity within the chicken gut microbiome revealed by metagenomics and culture.</title>
        <authorList>
            <person name="Gilroy R."/>
            <person name="Ravi A."/>
            <person name="Getino M."/>
            <person name="Pursley I."/>
            <person name="Horton D.L."/>
            <person name="Alikhan N.F."/>
            <person name="Baker D."/>
            <person name="Gharbi K."/>
            <person name="Hall N."/>
            <person name="Watson M."/>
            <person name="Adriaenssens E.M."/>
            <person name="Foster-Nyarko E."/>
            <person name="Jarju S."/>
            <person name="Secka A."/>
            <person name="Antonio M."/>
            <person name="Oren A."/>
            <person name="Chaudhuri R.R."/>
            <person name="La Ragione R."/>
            <person name="Hildebrand F."/>
            <person name="Pallen M.J."/>
        </authorList>
    </citation>
    <scope>NUCLEOTIDE SEQUENCE</scope>
    <source>
        <strain evidence="7">ChiGjej1B1-24693</strain>
    </source>
</reference>
<evidence type="ECO:0000256" key="4">
    <source>
        <dbReference type="ARBA" id="ARBA00023136"/>
    </source>
</evidence>
<evidence type="ECO:0000256" key="2">
    <source>
        <dbReference type="ARBA" id="ARBA00022692"/>
    </source>
</evidence>
<proteinExistence type="predicted"/>
<feature type="domain" description="ABC-2 type transporter transmembrane" evidence="6">
    <location>
        <begin position="25"/>
        <end position="127"/>
    </location>
</feature>
<dbReference type="InterPro" id="IPR013525">
    <property type="entry name" value="ABC2_TM"/>
</dbReference>
<accession>A0A9D1GYZ0</accession>
<evidence type="ECO:0000259" key="6">
    <source>
        <dbReference type="Pfam" id="PF12698"/>
    </source>
</evidence>
<dbReference type="AlphaFoldDB" id="A0A9D1GYZ0"/>
<sequence>MPFAAARLARYELRRFRGLLPRLALVFVVLVPLLYGAIYLSASWDPYGKLDRLQVAVVNQDEPTTFQGERIAAGEDLVANLDADRSFNWQFVDAATADKGLREGQYYMIITIDSDFSSSLVSGAGDDPRRAKVNLRRDDANGFVIGSITARAEDTIVRQVDAAAQESYFRAVFANLEVIRDSLVEARDGAGQLDDGLGSARKGARDLTKGAATAEKGAKGLADGAKQADEAGIRLDSGLGDLETGSKTLSDGAHQVADGTATLADAVVPALTALEEHLPQLESDAKTVSAQAARIAELVAGGSDSISGDVSALKELVTELEKDNPDLADDPNWAALKERIDTADGRTSDIAERTKAISELITKLDKRIQQTKDLSAKVAQARKDITDLNDGAQQVAAGADELHNGIAQAHDGSGQLVTGLGQLNDGASALADGLSDLTDGARTLRSGLGELSDGAGTLHDGLARGVKRIPVFSDDEQDRAVQVLSSPADVESTVDHPATYYGRGLAPMFFSIALWVFGISVFLVVRPITGRTLAGRTSPLRMALTAWLPIATLAVAGGLVMVGAVWLFLGLDPVQAPAFLGVTVLGALCFSAIAHFLRTALGTPGSSILLVWLILQLASAGGTYPSPVLPAFYATIGPAMPMTYLIDAFRVTISGGWSAHLVRDVVLLSVITLGTLALTTLVVSLRRRFAMKDLHPPLVAP</sequence>
<dbReference type="Pfam" id="PF12698">
    <property type="entry name" value="ABC2_membrane_3"/>
    <property type="match status" value="2"/>
</dbReference>
<keyword evidence="2 5" id="KW-0812">Transmembrane</keyword>
<dbReference type="NCBIfam" id="TIGR03062">
    <property type="entry name" value="pip_yhgE_Cterm"/>
    <property type="match status" value="1"/>
</dbReference>
<dbReference type="NCBIfam" id="TIGR03057">
    <property type="entry name" value="xxxLxxG_by_4"/>
    <property type="match status" value="3"/>
</dbReference>
<dbReference type="EMBL" id="DVLP01000366">
    <property type="protein sequence ID" value="HIT76388.1"/>
    <property type="molecule type" value="Genomic_DNA"/>
</dbReference>
<evidence type="ECO:0000256" key="5">
    <source>
        <dbReference type="SAM" id="Phobius"/>
    </source>
</evidence>
<feature type="domain" description="ABC-2 type transporter transmembrane" evidence="6">
    <location>
        <begin position="480"/>
        <end position="680"/>
    </location>
</feature>
<gene>
    <name evidence="7" type="ORF">IAA98_12455</name>
</gene>
<evidence type="ECO:0000256" key="3">
    <source>
        <dbReference type="ARBA" id="ARBA00022989"/>
    </source>
</evidence>
<feature type="transmembrane region" description="Helical" evidence="5">
    <location>
        <begin position="546"/>
        <end position="569"/>
    </location>
</feature>
<feature type="transmembrane region" description="Helical" evidence="5">
    <location>
        <begin position="20"/>
        <end position="42"/>
    </location>
</feature>
<evidence type="ECO:0000313" key="7">
    <source>
        <dbReference type="EMBL" id="HIT76388.1"/>
    </source>
</evidence>
<dbReference type="NCBIfam" id="TIGR03061">
    <property type="entry name" value="pip_yhgE_Nterm"/>
    <property type="match status" value="1"/>
</dbReference>
<dbReference type="InterPro" id="IPR051328">
    <property type="entry name" value="T7SS_ABC-Transporter"/>
</dbReference>
<protein>
    <submittedName>
        <fullName evidence="7">YhgE/Pip domain-containing protein</fullName>
    </submittedName>
</protein>
<dbReference type="InterPro" id="IPR023908">
    <property type="entry name" value="xxxLxxG_rpt"/>
</dbReference>
<dbReference type="PANTHER" id="PTHR43077:SF5">
    <property type="entry name" value="PHAGE INFECTION PROTEIN"/>
    <property type="match status" value="1"/>
</dbReference>
<dbReference type="Proteomes" id="UP000886842">
    <property type="component" value="Unassembled WGS sequence"/>
</dbReference>
<evidence type="ECO:0000313" key="8">
    <source>
        <dbReference type="Proteomes" id="UP000886842"/>
    </source>
</evidence>
<comment type="caution">
    <text evidence="7">The sequence shown here is derived from an EMBL/GenBank/DDBJ whole genome shotgun (WGS) entry which is preliminary data.</text>
</comment>
<dbReference type="InterPro" id="IPR017501">
    <property type="entry name" value="Phage_infect_YhgE_C"/>
</dbReference>
<comment type="subcellular location">
    <subcellularLocation>
        <location evidence="1">Membrane</location>
        <topology evidence="1">Multi-pass membrane protein</topology>
    </subcellularLocation>
</comment>
<evidence type="ECO:0000256" key="1">
    <source>
        <dbReference type="ARBA" id="ARBA00004141"/>
    </source>
</evidence>
<dbReference type="GO" id="GO:0140359">
    <property type="term" value="F:ABC-type transporter activity"/>
    <property type="evidence" value="ECO:0007669"/>
    <property type="project" value="InterPro"/>
</dbReference>
<keyword evidence="3 5" id="KW-1133">Transmembrane helix</keyword>
<feature type="transmembrane region" description="Helical" evidence="5">
    <location>
        <begin position="665"/>
        <end position="685"/>
    </location>
</feature>
<organism evidence="7 8">
    <name type="scientific">Candidatus Avipropionibacterium avicola</name>
    <dbReference type="NCBI Taxonomy" id="2840701"/>
    <lineage>
        <taxon>Bacteria</taxon>
        <taxon>Bacillati</taxon>
        <taxon>Actinomycetota</taxon>
        <taxon>Actinomycetes</taxon>
        <taxon>Propionibacteriales</taxon>
        <taxon>Propionibacteriaceae</taxon>
        <taxon>Propionibacteriaceae incertae sedis</taxon>
        <taxon>Candidatus Avipropionibacterium</taxon>
    </lineage>
</organism>
<dbReference type="GO" id="GO:0016020">
    <property type="term" value="C:membrane"/>
    <property type="evidence" value="ECO:0007669"/>
    <property type="project" value="UniProtKB-SubCell"/>
</dbReference>
<dbReference type="InterPro" id="IPR017500">
    <property type="entry name" value="Phage_infect_YhgE_N"/>
</dbReference>
<dbReference type="Gene3D" id="1.10.287.950">
    <property type="entry name" value="Methyl-accepting chemotaxis protein"/>
    <property type="match status" value="1"/>
</dbReference>
<dbReference type="SUPFAM" id="SSF58104">
    <property type="entry name" value="Methyl-accepting chemotaxis protein (MCP) signaling domain"/>
    <property type="match status" value="1"/>
</dbReference>
<feature type="transmembrane region" description="Helical" evidence="5">
    <location>
        <begin position="575"/>
        <end position="597"/>
    </location>
</feature>